<dbReference type="Proteomes" id="UP001183414">
    <property type="component" value="Unassembled WGS sequence"/>
</dbReference>
<dbReference type="InterPro" id="IPR050267">
    <property type="entry name" value="Anti-sigma-factor_SerPK"/>
</dbReference>
<dbReference type="Gene3D" id="3.30.565.10">
    <property type="entry name" value="Histidine kinase-like ATPase, C-terminal domain"/>
    <property type="match status" value="1"/>
</dbReference>
<evidence type="ECO:0000256" key="1">
    <source>
        <dbReference type="ARBA" id="ARBA00022527"/>
    </source>
</evidence>
<dbReference type="PANTHER" id="PTHR35526">
    <property type="entry name" value="ANTI-SIGMA-F FACTOR RSBW-RELATED"/>
    <property type="match status" value="1"/>
</dbReference>
<gene>
    <name evidence="3" type="ORF">RM572_03395</name>
</gene>
<proteinExistence type="predicted"/>
<keyword evidence="1" id="KW-0723">Serine/threonine-protein kinase</keyword>
<dbReference type="EMBL" id="JAVREQ010000001">
    <property type="protein sequence ID" value="MDT0377818.1"/>
    <property type="molecule type" value="Genomic_DNA"/>
</dbReference>
<keyword evidence="3" id="KW-0547">Nucleotide-binding</keyword>
<sequence>MNTEIHVLDHRPHLLEPSHYYRMRLTPGAHSARHVRRIVRAYLTAWGMAPAAEVAELGVTELLANVVKHVPDTVCTIMLRRRAGGVRVEVHDADPALPTRREAGALDEDGRGLELLDLLTDAWDAERTGPASKVVWFDLNA</sequence>
<dbReference type="PANTHER" id="PTHR35526:SF3">
    <property type="entry name" value="ANTI-SIGMA-F FACTOR RSBW"/>
    <property type="match status" value="1"/>
</dbReference>
<reference evidence="4" key="1">
    <citation type="submission" date="2023-07" db="EMBL/GenBank/DDBJ databases">
        <title>30 novel species of actinomycetes from the DSMZ collection.</title>
        <authorList>
            <person name="Nouioui I."/>
        </authorList>
    </citation>
    <scope>NUCLEOTIDE SEQUENCE [LARGE SCALE GENOMIC DNA]</scope>
    <source>
        <strain evidence="4">DSM 42041</strain>
    </source>
</reference>
<dbReference type="CDD" id="cd16936">
    <property type="entry name" value="HATPase_RsbW-like"/>
    <property type="match status" value="1"/>
</dbReference>
<dbReference type="SUPFAM" id="SSF55874">
    <property type="entry name" value="ATPase domain of HSP90 chaperone/DNA topoisomerase II/histidine kinase"/>
    <property type="match status" value="1"/>
</dbReference>
<organism evidence="3 4">
    <name type="scientific">Streptomyces hazeniae</name>
    <dbReference type="NCBI Taxonomy" id="3075538"/>
    <lineage>
        <taxon>Bacteria</taxon>
        <taxon>Bacillati</taxon>
        <taxon>Actinomycetota</taxon>
        <taxon>Actinomycetes</taxon>
        <taxon>Kitasatosporales</taxon>
        <taxon>Streptomycetaceae</taxon>
        <taxon>Streptomyces</taxon>
    </lineage>
</organism>
<comment type="caution">
    <text evidence="3">The sequence shown here is derived from an EMBL/GenBank/DDBJ whole genome shotgun (WGS) entry which is preliminary data.</text>
</comment>
<name>A0ABU2NLP2_9ACTN</name>
<accession>A0ABU2NLP2</accession>
<keyword evidence="1" id="KW-0418">Kinase</keyword>
<keyword evidence="4" id="KW-1185">Reference proteome</keyword>
<feature type="domain" description="Histidine kinase/HSP90-like ATPase" evidence="2">
    <location>
        <begin position="31"/>
        <end position="137"/>
    </location>
</feature>
<dbReference type="InterPro" id="IPR036890">
    <property type="entry name" value="HATPase_C_sf"/>
</dbReference>
<dbReference type="InterPro" id="IPR003594">
    <property type="entry name" value="HATPase_dom"/>
</dbReference>
<protein>
    <submittedName>
        <fullName evidence="3">ATP-binding protein</fullName>
    </submittedName>
</protein>
<dbReference type="GO" id="GO:0005524">
    <property type="term" value="F:ATP binding"/>
    <property type="evidence" value="ECO:0007669"/>
    <property type="project" value="UniProtKB-KW"/>
</dbReference>
<evidence type="ECO:0000313" key="3">
    <source>
        <dbReference type="EMBL" id="MDT0377818.1"/>
    </source>
</evidence>
<evidence type="ECO:0000313" key="4">
    <source>
        <dbReference type="Proteomes" id="UP001183414"/>
    </source>
</evidence>
<keyword evidence="1" id="KW-0808">Transferase</keyword>
<keyword evidence="3" id="KW-0067">ATP-binding</keyword>
<dbReference type="RefSeq" id="WP_311671735.1">
    <property type="nucleotide sequence ID" value="NZ_JAVREQ010000001.1"/>
</dbReference>
<dbReference type="Pfam" id="PF13581">
    <property type="entry name" value="HATPase_c_2"/>
    <property type="match status" value="1"/>
</dbReference>
<evidence type="ECO:0000259" key="2">
    <source>
        <dbReference type="Pfam" id="PF13581"/>
    </source>
</evidence>